<evidence type="ECO:0000256" key="2">
    <source>
        <dbReference type="ARBA" id="ARBA00023015"/>
    </source>
</evidence>
<dbReference type="Pfam" id="PF08281">
    <property type="entry name" value="Sigma70_r4_2"/>
    <property type="match status" value="1"/>
</dbReference>
<sequence>MKTDQELLDDFVESAENRSFEEFFKRHHSALYRKSLRFFRNKEDAEDFLQDFWTYVFRNMTRIKTDEQGSAARFLHSVYLCDLYDYYKRKDWATVRLDDELLGKLHQCPEWSYNSVEDDVYCAEIQEKKVQIINSLPETDRKIYNLYEKHGFSIYDIARYSSLSEGTVRNKISTITALINNRLRPVYTAISLLGGIFGGISL</sequence>
<keyword evidence="4" id="KW-0238">DNA-binding</keyword>
<evidence type="ECO:0000256" key="1">
    <source>
        <dbReference type="ARBA" id="ARBA00010641"/>
    </source>
</evidence>
<evidence type="ECO:0000256" key="3">
    <source>
        <dbReference type="ARBA" id="ARBA00023082"/>
    </source>
</evidence>
<dbReference type="GO" id="GO:0003677">
    <property type="term" value="F:DNA binding"/>
    <property type="evidence" value="ECO:0007669"/>
    <property type="project" value="UniProtKB-KW"/>
</dbReference>
<keyword evidence="5" id="KW-0804">Transcription</keyword>
<dbReference type="AlphaFoldDB" id="A0A1Y3QWD0"/>
<dbReference type="EMBL" id="NFHB01000003">
    <property type="protein sequence ID" value="OUN03946.1"/>
    <property type="molecule type" value="Genomic_DNA"/>
</dbReference>
<dbReference type="SUPFAM" id="SSF88659">
    <property type="entry name" value="Sigma3 and sigma4 domains of RNA polymerase sigma factors"/>
    <property type="match status" value="1"/>
</dbReference>
<dbReference type="InterPro" id="IPR039425">
    <property type="entry name" value="RNA_pol_sigma-70-like"/>
</dbReference>
<dbReference type="RefSeq" id="WP_087401740.1">
    <property type="nucleotide sequence ID" value="NZ_DAWEOI010000001.1"/>
</dbReference>
<dbReference type="GO" id="GO:0016987">
    <property type="term" value="F:sigma factor activity"/>
    <property type="evidence" value="ECO:0007669"/>
    <property type="project" value="UniProtKB-KW"/>
</dbReference>
<dbReference type="Proteomes" id="UP000195772">
    <property type="component" value="Unassembled WGS sequence"/>
</dbReference>
<evidence type="ECO:0000256" key="5">
    <source>
        <dbReference type="ARBA" id="ARBA00023163"/>
    </source>
</evidence>
<evidence type="ECO:0000256" key="4">
    <source>
        <dbReference type="ARBA" id="ARBA00023125"/>
    </source>
</evidence>
<dbReference type="GO" id="GO:0006352">
    <property type="term" value="P:DNA-templated transcription initiation"/>
    <property type="evidence" value="ECO:0007669"/>
    <property type="project" value="InterPro"/>
</dbReference>
<dbReference type="InterPro" id="IPR014284">
    <property type="entry name" value="RNA_pol_sigma-70_dom"/>
</dbReference>
<dbReference type="PANTHER" id="PTHR43133:SF8">
    <property type="entry name" value="RNA POLYMERASE SIGMA FACTOR HI_1459-RELATED"/>
    <property type="match status" value="1"/>
</dbReference>
<accession>A0A1Y3QWD0</accession>
<dbReference type="InterPro" id="IPR013249">
    <property type="entry name" value="RNA_pol_sigma70_r4_t2"/>
</dbReference>
<evidence type="ECO:0000313" key="8">
    <source>
        <dbReference type="Proteomes" id="UP000195772"/>
    </source>
</evidence>
<dbReference type="SUPFAM" id="SSF88946">
    <property type="entry name" value="Sigma2 domain of RNA polymerase sigma factors"/>
    <property type="match status" value="1"/>
</dbReference>
<dbReference type="InterPro" id="IPR013324">
    <property type="entry name" value="RNA_pol_sigma_r3/r4-like"/>
</dbReference>
<protein>
    <recommendedName>
        <fullName evidence="6">RNA polymerase sigma factor 70 region 4 type 2 domain-containing protein</fullName>
    </recommendedName>
</protein>
<comment type="similarity">
    <text evidence="1">Belongs to the sigma-70 factor family. ECF subfamily.</text>
</comment>
<reference evidence="8" key="1">
    <citation type="submission" date="2017-04" db="EMBL/GenBank/DDBJ databases">
        <title>Function of individual gut microbiota members based on whole genome sequencing of pure cultures obtained from chicken caecum.</title>
        <authorList>
            <person name="Medvecky M."/>
            <person name="Cejkova D."/>
            <person name="Polansky O."/>
            <person name="Karasova D."/>
            <person name="Kubasova T."/>
            <person name="Cizek A."/>
            <person name="Rychlik I."/>
        </authorList>
    </citation>
    <scope>NUCLEOTIDE SEQUENCE [LARGE SCALE GENOMIC DNA]</scope>
    <source>
        <strain evidence="8">An90</strain>
    </source>
</reference>
<feature type="domain" description="RNA polymerase sigma factor 70 region 4 type 2" evidence="6">
    <location>
        <begin position="131"/>
        <end position="173"/>
    </location>
</feature>
<comment type="caution">
    <text evidence="7">The sequence shown here is derived from an EMBL/GenBank/DDBJ whole genome shotgun (WGS) entry which is preliminary data.</text>
</comment>
<keyword evidence="2" id="KW-0805">Transcription regulation</keyword>
<evidence type="ECO:0000313" key="7">
    <source>
        <dbReference type="EMBL" id="OUN03946.1"/>
    </source>
</evidence>
<organism evidence="7 8">
    <name type="scientific">Alistipes onderdonkii</name>
    <dbReference type="NCBI Taxonomy" id="328813"/>
    <lineage>
        <taxon>Bacteria</taxon>
        <taxon>Pseudomonadati</taxon>
        <taxon>Bacteroidota</taxon>
        <taxon>Bacteroidia</taxon>
        <taxon>Bacteroidales</taxon>
        <taxon>Rikenellaceae</taxon>
        <taxon>Alistipes</taxon>
    </lineage>
</organism>
<dbReference type="Gene3D" id="1.10.1740.10">
    <property type="match status" value="1"/>
</dbReference>
<gene>
    <name evidence="7" type="ORF">B5G41_05655</name>
</gene>
<proteinExistence type="inferred from homology"/>
<dbReference type="PANTHER" id="PTHR43133">
    <property type="entry name" value="RNA POLYMERASE ECF-TYPE SIGMA FACTO"/>
    <property type="match status" value="1"/>
</dbReference>
<dbReference type="Gene3D" id="1.10.10.10">
    <property type="entry name" value="Winged helix-like DNA-binding domain superfamily/Winged helix DNA-binding domain"/>
    <property type="match status" value="1"/>
</dbReference>
<dbReference type="OrthoDB" id="795989at2"/>
<dbReference type="InterPro" id="IPR013325">
    <property type="entry name" value="RNA_pol_sigma_r2"/>
</dbReference>
<dbReference type="InterPro" id="IPR036388">
    <property type="entry name" value="WH-like_DNA-bd_sf"/>
</dbReference>
<keyword evidence="3" id="KW-0731">Sigma factor</keyword>
<dbReference type="NCBIfam" id="TIGR02937">
    <property type="entry name" value="sigma70-ECF"/>
    <property type="match status" value="1"/>
</dbReference>
<name>A0A1Y3QWD0_9BACT</name>
<evidence type="ECO:0000259" key="6">
    <source>
        <dbReference type="Pfam" id="PF08281"/>
    </source>
</evidence>